<dbReference type="Pfam" id="PF07859">
    <property type="entry name" value="Abhydrolase_3"/>
    <property type="match status" value="1"/>
</dbReference>
<reference evidence="6 7" key="1">
    <citation type="journal article" date="2018" name="Front. Microbiol.">
        <title>Prospects for Fungal Bioremediation of Acidic Radioactive Waste Sites: Characterization and Genome Sequence of Rhodotorula taiwanensis MD1149.</title>
        <authorList>
            <person name="Tkavc R."/>
            <person name="Matrosova V.Y."/>
            <person name="Grichenko O.E."/>
            <person name="Gostincar C."/>
            <person name="Volpe R.P."/>
            <person name="Klimenkova P."/>
            <person name="Gaidamakova E.K."/>
            <person name="Zhou C.E."/>
            <person name="Stewart B.J."/>
            <person name="Lyman M.G."/>
            <person name="Malfatti S.A."/>
            <person name="Rubinfeld B."/>
            <person name="Courtot M."/>
            <person name="Singh J."/>
            <person name="Dalgard C.L."/>
            <person name="Hamilton T."/>
            <person name="Frey K.G."/>
            <person name="Gunde-Cimerman N."/>
            <person name="Dugan L."/>
            <person name="Daly M.J."/>
        </authorList>
    </citation>
    <scope>NUCLEOTIDE SEQUENCE [LARGE SCALE GENOMIC DNA]</scope>
    <source>
        <strain evidence="6 7">MD1149</strain>
    </source>
</reference>
<keyword evidence="7" id="KW-1185">Reference proteome</keyword>
<protein>
    <recommendedName>
        <fullName evidence="5">Alpha/beta hydrolase fold-3 domain-containing protein</fullName>
    </recommendedName>
</protein>
<evidence type="ECO:0000256" key="2">
    <source>
        <dbReference type="ARBA" id="ARBA00022801"/>
    </source>
</evidence>
<keyword evidence="2" id="KW-0378">Hydrolase</keyword>
<dbReference type="InterPro" id="IPR033140">
    <property type="entry name" value="Lipase_GDXG_put_SER_AS"/>
</dbReference>
<dbReference type="PANTHER" id="PTHR48081:SF26">
    <property type="entry name" value="ALPHA_BETA HYDROLASE FOLD-3 DOMAIN-CONTAINING PROTEIN"/>
    <property type="match status" value="1"/>
</dbReference>
<dbReference type="GO" id="GO:0016787">
    <property type="term" value="F:hydrolase activity"/>
    <property type="evidence" value="ECO:0007669"/>
    <property type="project" value="UniProtKB-KW"/>
</dbReference>
<evidence type="ECO:0000256" key="1">
    <source>
        <dbReference type="ARBA" id="ARBA00010515"/>
    </source>
</evidence>
<feature type="region of interest" description="Disordered" evidence="4">
    <location>
        <begin position="493"/>
        <end position="523"/>
    </location>
</feature>
<name>A0A2S5B6X1_9BASI</name>
<evidence type="ECO:0000256" key="4">
    <source>
        <dbReference type="SAM" id="MobiDB-lite"/>
    </source>
</evidence>
<comment type="caution">
    <text evidence="6">The sequence shown here is derived from an EMBL/GenBank/DDBJ whole genome shotgun (WGS) entry which is preliminary data.</text>
</comment>
<dbReference type="EMBL" id="PJQD01000048">
    <property type="protein sequence ID" value="POY72519.1"/>
    <property type="molecule type" value="Genomic_DNA"/>
</dbReference>
<dbReference type="Gene3D" id="3.40.50.1820">
    <property type="entry name" value="alpha/beta hydrolase"/>
    <property type="match status" value="1"/>
</dbReference>
<evidence type="ECO:0000313" key="7">
    <source>
        <dbReference type="Proteomes" id="UP000237144"/>
    </source>
</evidence>
<gene>
    <name evidence="6" type="ORF">BMF94_4345</name>
</gene>
<feature type="domain" description="Alpha/beta hydrolase fold-3" evidence="5">
    <location>
        <begin position="160"/>
        <end position="379"/>
    </location>
</feature>
<organism evidence="6 7">
    <name type="scientific">Rhodotorula taiwanensis</name>
    <dbReference type="NCBI Taxonomy" id="741276"/>
    <lineage>
        <taxon>Eukaryota</taxon>
        <taxon>Fungi</taxon>
        <taxon>Dikarya</taxon>
        <taxon>Basidiomycota</taxon>
        <taxon>Pucciniomycotina</taxon>
        <taxon>Microbotryomycetes</taxon>
        <taxon>Sporidiobolales</taxon>
        <taxon>Sporidiobolaceae</taxon>
        <taxon>Rhodotorula</taxon>
    </lineage>
</organism>
<dbReference type="PANTHER" id="PTHR48081">
    <property type="entry name" value="AB HYDROLASE SUPERFAMILY PROTEIN C4A8.06C"/>
    <property type="match status" value="1"/>
</dbReference>
<feature type="compositionally biased region" description="Basic and acidic residues" evidence="4">
    <location>
        <begin position="496"/>
        <end position="516"/>
    </location>
</feature>
<dbReference type="InterPro" id="IPR029058">
    <property type="entry name" value="AB_hydrolase_fold"/>
</dbReference>
<accession>A0A2S5B6X1</accession>
<dbReference type="Proteomes" id="UP000237144">
    <property type="component" value="Unassembled WGS sequence"/>
</dbReference>
<dbReference type="STRING" id="741276.A0A2S5B6X1"/>
<evidence type="ECO:0000259" key="5">
    <source>
        <dbReference type="Pfam" id="PF07859"/>
    </source>
</evidence>
<sequence length="523" mass="58312">MSPSATDPVSELHPKARPKTKLIVGIVTTREAIPAAISHIIRGPPEPTWTLGLSITTKVGRAMIDTAGRRFSKHPPATRDDLIRQIRRVRFIDPLSAIEPDKTRGGTVWSRDLIVSKRALGGVLKEAAEAETGKRVLRAEWTVAEWLLDPEGPPPRPQVILHLHGGAHVVQDVRTYRTYNAQVSMMTRCRVFCIDYRLAPEAVFPGSLLDALTAYFYLTEDLKVPPSDIVLSGDSAGGGIAIELLMYLRDNHLPQVGSAMLLSPWLDLTTSFGSWVENRERDFLTIDASTEPLHPPRLYVSPDWPPRIDRFREKVVDPYISPALAPLDALRSLPPLLIHTGGCERLRDEQIVFVRRARLADPSNKITHQLFSDGVHVFASVQATRSGAAAQKQVGAWLERVCSDRPPSADPDGHWAREIDEAVTNARKARLARGGKIKPFPKASTSWRYERSVERWPDIRVKKDSPFEEAVRAAAEANAVEGPVGLTEVFRPVRPTKSERRQMKKEREEMRDESAEFKGSPAP</sequence>
<evidence type="ECO:0000313" key="6">
    <source>
        <dbReference type="EMBL" id="POY72519.1"/>
    </source>
</evidence>
<dbReference type="InterPro" id="IPR050300">
    <property type="entry name" value="GDXG_lipolytic_enzyme"/>
</dbReference>
<comment type="similarity">
    <text evidence="1">Belongs to the 'GDXG' lipolytic enzyme family.</text>
</comment>
<dbReference type="PROSITE" id="PS01174">
    <property type="entry name" value="LIPASE_GDXG_SER"/>
    <property type="match status" value="1"/>
</dbReference>
<dbReference type="AlphaFoldDB" id="A0A2S5B6X1"/>
<proteinExistence type="inferred from homology"/>
<dbReference type="SUPFAM" id="SSF53474">
    <property type="entry name" value="alpha/beta-Hydrolases"/>
    <property type="match status" value="1"/>
</dbReference>
<feature type="active site" evidence="3">
    <location>
        <position position="235"/>
    </location>
</feature>
<dbReference type="InterPro" id="IPR013094">
    <property type="entry name" value="AB_hydrolase_3"/>
</dbReference>
<evidence type="ECO:0000256" key="3">
    <source>
        <dbReference type="PROSITE-ProRule" id="PRU10038"/>
    </source>
</evidence>
<dbReference type="OrthoDB" id="2152029at2759"/>